<protein>
    <submittedName>
        <fullName evidence="1">Uncharacterized protein</fullName>
    </submittedName>
</protein>
<dbReference type="AlphaFoldDB" id="A0A9D1KYV3"/>
<sequence length="253" mass="28128">MYKTNAISWGKVNRILAGLLGLLLVVLALVGCSDGKPQDGQPGETDLPSQGDYNVDWQSYNKVDNLTLLVDEKSGDYVVQVPGFEDVGDSAGLKMLNSELQDEAEDCLEWLRETPESSACLHVEPYIIETDNTLSIVLFKEEIPDYGTDGEVESFVYDKLTGYPMDDDLALAQASITDDDIAVALENYIAENMNDGVKHRWREFSDDAFYVDADGKIVMIVEAEISTEGADDWEYLLLYKDGKIIGKFLDVIQ</sequence>
<dbReference type="EMBL" id="DVMH01000004">
    <property type="protein sequence ID" value="HIU09736.1"/>
    <property type="molecule type" value="Genomic_DNA"/>
</dbReference>
<reference evidence="1" key="1">
    <citation type="submission" date="2020-10" db="EMBL/GenBank/DDBJ databases">
        <authorList>
            <person name="Gilroy R."/>
        </authorList>
    </citation>
    <scope>NUCLEOTIDE SEQUENCE</scope>
    <source>
        <strain evidence="1">2830</strain>
    </source>
</reference>
<organism evidence="1 2">
    <name type="scientific">Candidatus Avidehalobacter gallistercoris</name>
    <dbReference type="NCBI Taxonomy" id="2840694"/>
    <lineage>
        <taxon>Bacteria</taxon>
        <taxon>Bacillati</taxon>
        <taxon>Bacillota</taxon>
        <taxon>Clostridia</taxon>
        <taxon>Eubacteriales</taxon>
        <taxon>Peptococcaceae</taxon>
        <taxon>Peptococcaceae incertae sedis</taxon>
        <taxon>Candidatus Avidehalobacter</taxon>
    </lineage>
</organism>
<gene>
    <name evidence="1" type="ORF">IAB00_00555</name>
</gene>
<reference evidence="1" key="2">
    <citation type="journal article" date="2021" name="PeerJ">
        <title>Extensive microbial diversity within the chicken gut microbiome revealed by metagenomics and culture.</title>
        <authorList>
            <person name="Gilroy R."/>
            <person name="Ravi A."/>
            <person name="Getino M."/>
            <person name="Pursley I."/>
            <person name="Horton D.L."/>
            <person name="Alikhan N.F."/>
            <person name="Baker D."/>
            <person name="Gharbi K."/>
            <person name="Hall N."/>
            <person name="Watson M."/>
            <person name="Adriaenssens E.M."/>
            <person name="Foster-Nyarko E."/>
            <person name="Jarju S."/>
            <person name="Secka A."/>
            <person name="Antonio M."/>
            <person name="Oren A."/>
            <person name="Chaudhuri R.R."/>
            <person name="La Ragione R."/>
            <person name="Hildebrand F."/>
            <person name="Pallen M.J."/>
        </authorList>
    </citation>
    <scope>NUCLEOTIDE SEQUENCE</scope>
    <source>
        <strain evidence="1">2830</strain>
    </source>
</reference>
<dbReference type="PROSITE" id="PS51257">
    <property type="entry name" value="PROKAR_LIPOPROTEIN"/>
    <property type="match status" value="1"/>
</dbReference>
<evidence type="ECO:0000313" key="2">
    <source>
        <dbReference type="Proteomes" id="UP000824124"/>
    </source>
</evidence>
<accession>A0A9D1KYV3</accession>
<comment type="caution">
    <text evidence="1">The sequence shown here is derived from an EMBL/GenBank/DDBJ whole genome shotgun (WGS) entry which is preliminary data.</text>
</comment>
<proteinExistence type="predicted"/>
<evidence type="ECO:0000313" key="1">
    <source>
        <dbReference type="EMBL" id="HIU09736.1"/>
    </source>
</evidence>
<name>A0A9D1KYV3_9FIRM</name>
<dbReference type="Proteomes" id="UP000824124">
    <property type="component" value="Unassembled WGS sequence"/>
</dbReference>